<gene>
    <name evidence="2" type="ORF">C1SCF055_LOCUS34401</name>
</gene>
<dbReference type="OrthoDB" id="437254at2759"/>
<reference evidence="2" key="1">
    <citation type="submission" date="2022-10" db="EMBL/GenBank/DDBJ databases">
        <authorList>
            <person name="Chen Y."/>
            <person name="Dougan E. K."/>
            <person name="Chan C."/>
            <person name="Rhodes N."/>
            <person name="Thang M."/>
        </authorList>
    </citation>
    <scope>NUCLEOTIDE SEQUENCE</scope>
</reference>
<sequence>MAAAAHSFSPDVEAALAKQPGLKASLDEAALQSLARADPTRAAQVVEDLTMKADVRNPSAFISSTLAQNPALRTSTGVGSAESIQELLRPHPDLQKALDEGAMKRLAEVGLQRATELIDELIKRPDVRNPSAFVVHALSRTTAGTNAASVEDVLEAFPTVAARLDDRAQMRVRDSDPVRAKEILNEILNREDLQNPSAFVMKSLGHSRERHDGHGPTGLTMQERDYLAATQVETLLSGYPNLRSRLDGQAIRRMRESDLTRVQEILQEMDSRGDVRNPSAFVVKALADHSALRRPETSLVGAEHTVAAPALLAAQYMLAAQAAQAQLMPQLAIPGLTGLTSQYSQLAGLSGLSGLPGLAASQIAGLTAPQIPQLAAAQLAAPQLTPPGFFLPSADPLQQMLALHPAVTAQLDERAMSSLQATEPARAVQVLEEIVTRGDVQNPSAYVAASLSRGRPEMRTLTTLPGDPAAAAQALGRSRSPRRQAGFP</sequence>
<dbReference type="EMBL" id="CAMXCT020004445">
    <property type="protein sequence ID" value="CAL1162389.1"/>
    <property type="molecule type" value="Genomic_DNA"/>
</dbReference>
<evidence type="ECO:0000313" key="4">
    <source>
        <dbReference type="Proteomes" id="UP001152797"/>
    </source>
</evidence>
<proteinExistence type="predicted"/>
<evidence type="ECO:0000256" key="1">
    <source>
        <dbReference type="SAM" id="MobiDB-lite"/>
    </source>
</evidence>
<protein>
    <submittedName>
        <fullName evidence="2">Uncharacterized protein</fullName>
    </submittedName>
</protein>
<organism evidence="2">
    <name type="scientific">Cladocopium goreaui</name>
    <dbReference type="NCBI Taxonomy" id="2562237"/>
    <lineage>
        <taxon>Eukaryota</taxon>
        <taxon>Sar</taxon>
        <taxon>Alveolata</taxon>
        <taxon>Dinophyceae</taxon>
        <taxon>Suessiales</taxon>
        <taxon>Symbiodiniaceae</taxon>
        <taxon>Cladocopium</taxon>
    </lineage>
</organism>
<accession>A0A9P1GG31</accession>
<dbReference type="EMBL" id="CAMXCT030004445">
    <property type="protein sequence ID" value="CAL4796326.1"/>
    <property type="molecule type" value="Genomic_DNA"/>
</dbReference>
<dbReference type="AlphaFoldDB" id="A0A9P1GG31"/>
<dbReference type="EMBL" id="CAMXCT010004445">
    <property type="protein sequence ID" value="CAI4009014.1"/>
    <property type="molecule type" value="Genomic_DNA"/>
</dbReference>
<evidence type="ECO:0000313" key="3">
    <source>
        <dbReference type="EMBL" id="CAL1162389.1"/>
    </source>
</evidence>
<feature type="region of interest" description="Disordered" evidence="1">
    <location>
        <begin position="459"/>
        <end position="488"/>
    </location>
</feature>
<evidence type="ECO:0000313" key="2">
    <source>
        <dbReference type="EMBL" id="CAI4009014.1"/>
    </source>
</evidence>
<name>A0A9P1GG31_9DINO</name>
<dbReference type="Proteomes" id="UP001152797">
    <property type="component" value="Unassembled WGS sequence"/>
</dbReference>
<keyword evidence="4" id="KW-1185">Reference proteome</keyword>
<reference evidence="3" key="2">
    <citation type="submission" date="2024-04" db="EMBL/GenBank/DDBJ databases">
        <authorList>
            <person name="Chen Y."/>
            <person name="Shah S."/>
            <person name="Dougan E. K."/>
            <person name="Thang M."/>
            <person name="Chan C."/>
        </authorList>
    </citation>
    <scope>NUCLEOTIDE SEQUENCE [LARGE SCALE GENOMIC DNA]</scope>
</reference>
<comment type="caution">
    <text evidence="2">The sequence shown here is derived from an EMBL/GenBank/DDBJ whole genome shotgun (WGS) entry which is preliminary data.</text>
</comment>